<evidence type="ECO:0000313" key="3">
    <source>
        <dbReference type="Proteomes" id="UP001416858"/>
    </source>
</evidence>
<evidence type="ECO:0000313" key="2">
    <source>
        <dbReference type="EMBL" id="GAA5511028.1"/>
    </source>
</evidence>
<proteinExistence type="predicted"/>
<organism evidence="2 3">
    <name type="scientific">Novipirellula caenicola</name>
    <dbReference type="NCBI Taxonomy" id="1536901"/>
    <lineage>
        <taxon>Bacteria</taxon>
        <taxon>Pseudomonadati</taxon>
        <taxon>Planctomycetota</taxon>
        <taxon>Planctomycetia</taxon>
        <taxon>Pirellulales</taxon>
        <taxon>Pirellulaceae</taxon>
        <taxon>Novipirellula</taxon>
    </lineage>
</organism>
<keyword evidence="3" id="KW-1185">Reference proteome</keyword>
<name>A0ABP9W512_9BACT</name>
<comment type="caution">
    <text evidence="2">The sequence shown here is derived from an EMBL/GenBank/DDBJ whole genome shotgun (WGS) entry which is preliminary data.</text>
</comment>
<sequence length="179" mass="20279">MASLLDLLLTRKVTAFDAHLVDRHFCFARARICCRRKSGRTSRCSNDSPPRDRTLSHGSPPSDRSRAADGCKRLARELANNDVLDGLGSPSNGKGCTMDFLVRRCCTMDFLVCRTTKSTARQDFRQHGIPPWKIEILHEFRSQASASDAFSHSAKSQVDRARTCKTFRLRSYRMRSQPK</sequence>
<dbReference type="EMBL" id="BAABRO010000033">
    <property type="protein sequence ID" value="GAA5511028.1"/>
    <property type="molecule type" value="Genomic_DNA"/>
</dbReference>
<gene>
    <name evidence="2" type="ORF">Rcae01_06541</name>
</gene>
<dbReference type="Proteomes" id="UP001416858">
    <property type="component" value="Unassembled WGS sequence"/>
</dbReference>
<accession>A0ABP9W512</accession>
<feature type="region of interest" description="Disordered" evidence="1">
    <location>
        <begin position="39"/>
        <end position="67"/>
    </location>
</feature>
<reference evidence="2 3" key="1">
    <citation type="submission" date="2024-02" db="EMBL/GenBank/DDBJ databases">
        <title>Rhodopirellula caenicola NBRC 110016.</title>
        <authorList>
            <person name="Ichikawa N."/>
            <person name="Katano-Makiyama Y."/>
            <person name="Hidaka K."/>
        </authorList>
    </citation>
    <scope>NUCLEOTIDE SEQUENCE [LARGE SCALE GENOMIC DNA]</scope>
    <source>
        <strain evidence="2 3">NBRC 110016</strain>
    </source>
</reference>
<protein>
    <submittedName>
        <fullName evidence="2">Uncharacterized protein</fullName>
    </submittedName>
</protein>
<evidence type="ECO:0000256" key="1">
    <source>
        <dbReference type="SAM" id="MobiDB-lite"/>
    </source>
</evidence>